<dbReference type="PANTHER" id="PTHR22807:SF4">
    <property type="entry name" value="28S RRNA (CYTOSINE-C(5))-METHYLTRANSFERASE"/>
    <property type="match status" value="1"/>
</dbReference>
<name>A0A9P0DB46_9CUCU</name>
<evidence type="ECO:0000256" key="3">
    <source>
        <dbReference type="ARBA" id="ARBA00022691"/>
    </source>
</evidence>
<dbReference type="InterPro" id="IPR001678">
    <property type="entry name" value="MeTrfase_RsmB-F_NOP2_dom"/>
</dbReference>
<keyword evidence="3 5" id="KW-0949">S-adenosyl-L-methionine</keyword>
<dbReference type="SUPFAM" id="SSF53335">
    <property type="entry name" value="S-adenosyl-L-methionine-dependent methyltransferases"/>
    <property type="match status" value="1"/>
</dbReference>
<dbReference type="GO" id="GO:0008173">
    <property type="term" value="F:RNA methyltransferase activity"/>
    <property type="evidence" value="ECO:0007669"/>
    <property type="project" value="InterPro"/>
</dbReference>
<protein>
    <recommendedName>
        <fullName evidence="7">SAM-dependent MTase RsmB/NOP-type domain-containing protein</fullName>
    </recommendedName>
</protein>
<dbReference type="PROSITE" id="PS51686">
    <property type="entry name" value="SAM_MT_RSMB_NOP"/>
    <property type="match status" value="1"/>
</dbReference>
<dbReference type="AlphaFoldDB" id="A0A9P0DB46"/>
<evidence type="ECO:0000256" key="2">
    <source>
        <dbReference type="ARBA" id="ARBA00022679"/>
    </source>
</evidence>
<dbReference type="Gene3D" id="3.40.50.150">
    <property type="entry name" value="Vaccinia Virus protein VP39"/>
    <property type="match status" value="1"/>
</dbReference>
<keyword evidence="4 5" id="KW-0694">RNA-binding</keyword>
<dbReference type="GO" id="GO:0005730">
    <property type="term" value="C:nucleolus"/>
    <property type="evidence" value="ECO:0007669"/>
    <property type="project" value="TreeGrafter"/>
</dbReference>
<dbReference type="PANTHER" id="PTHR22807">
    <property type="entry name" value="NOP2 YEAST -RELATED NOL1/NOP2/FMU SUN DOMAIN-CONTAINING"/>
    <property type="match status" value="1"/>
</dbReference>
<proteinExistence type="inferred from homology"/>
<dbReference type="InterPro" id="IPR048889">
    <property type="entry name" value="NSUN5_RCM1_N"/>
</dbReference>
<feature type="domain" description="SAM-dependent MTase RsmB/NOP-type" evidence="7">
    <location>
        <begin position="124"/>
        <end position="428"/>
    </location>
</feature>
<feature type="compositionally biased region" description="Basic and acidic residues" evidence="6">
    <location>
        <begin position="797"/>
        <end position="809"/>
    </location>
</feature>
<feature type="region of interest" description="Disordered" evidence="6">
    <location>
        <begin position="455"/>
        <end position="823"/>
    </location>
</feature>
<dbReference type="Pfam" id="PF21153">
    <property type="entry name" value="NSUN5_N"/>
    <property type="match status" value="1"/>
</dbReference>
<keyword evidence="2 5" id="KW-0808">Transferase</keyword>
<feature type="binding site" evidence="5">
    <location>
        <position position="289"/>
    </location>
    <ligand>
        <name>S-adenosyl-L-methionine</name>
        <dbReference type="ChEBI" id="CHEBI:59789"/>
    </ligand>
</feature>
<comment type="similarity">
    <text evidence="5">Belongs to the class I-like SAM-binding methyltransferase superfamily. RsmB/NOP family.</text>
</comment>
<feature type="compositionally biased region" description="Basic and acidic residues" evidence="6">
    <location>
        <begin position="537"/>
        <end position="550"/>
    </location>
</feature>
<dbReference type="InterPro" id="IPR023267">
    <property type="entry name" value="RCMT"/>
</dbReference>
<evidence type="ECO:0000259" key="7">
    <source>
        <dbReference type="PROSITE" id="PS51686"/>
    </source>
</evidence>
<dbReference type="GO" id="GO:0003723">
    <property type="term" value="F:RNA binding"/>
    <property type="evidence" value="ECO:0007669"/>
    <property type="project" value="UniProtKB-UniRule"/>
</dbReference>
<dbReference type="GO" id="GO:0070475">
    <property type="term" value="P:rRNA base methylation"/>
    <property type="evidence" value="ECO:0007669"/>
    <property type="project" value="TreeGrafter"/>
</dbReference>
<reference evidence="8" key="1">
    <citation type="submission" date="2022-01" db="EMBL/GenBank/DDBJ databases">
        <authorList>
            <person name="King R."/>
        </authorList>
    </citation>
    <scope>NUCLEOTIDE SEQUENCE</scope>
</reference>
<feature type="compositionally biased region" description="Polar residues" evidence="6">
    <location>
        <begin position="487"/>
        <end position="498"/>
    </location>
</feature>
<comment type="caution">
    <text evidence="5">Lacks conserved residue(s) required for the propagation of feature annotation.</text>
</comment>
<keyword evidence="1 5" id="KW-0489">Methyltransferase</keyword>
<dbReference type="InterPro" id="IPR049560">
    <property type="entry name" value="MeTrfase_RsmB-F_NOP2_cat"/>
</dbReference>
<organism evidence="8 9">
    <name type="scientific">Psylliodes chrysocephalus</name>
    <dbReference type="NCBI Taxonomy" id="3402493"/>
    <lineage>
        <taxon>Eukaryota</taxon>
        <taxon>Metazoa</taxon>
        <taxon>Ecdysozoa</taxon>
        <taxon>Arthropoda</taxon>
        <taxon>Hexapoda</taxon>
        <taxon>Insecta</taxon>
        <taxon>Pterygota</taxon>
        <taxon>Neoptera</taxon>
        <taxon>Endopterygota</taxon>
        <taxon>Coleoptera</taxon>
        <taxon>Polyphaga</taxon>
        <taxon>Cucujiformia</taxon>
        <taxon>Chrysomeloidea</taxon>
        <taxon>Chrysomelidae</taxon>
        <taxon>Galerucinae</taxon>
        <taxon>Alticini</taxon>
        <taxon>Psylliodes</taxon>
    </lineage>
</organism>
<dbReference type="PRINTS" id="PR02008">
    <property type="entry name" value="RCMTFAMILY"/>
</dbReference>
<sequence>MNKHSIKVPRLYKVSALVAKEVSEGIGSIKSLVYEHKKKHPNIKAIYALVATLFQKTDEIETLLKRSQLLVKEPKLNPWLAKILIIELLWGKKKLPGQSKPEDTIRAYEQIFKAHLSDDSGKETISKDCYSKPRYVRINTILSSLNEAIETFRNDGWTLVKFLDKTDYKGYLERIVSLNNDEFLVDIHVPNLLVFPSKTTFYNHPAYKNGSILLQDKASCLPVHILDPPPGSTVLDMCAAPGMKTTHLAAVMNNQGTVYAIERNPKRFETLSKIVETSGAKCVKTYNKDILDCFNEAFPGVEYILVDPSCSGTGMVDRPEDNEIDQSRLRSLTGFQIKILRHALTKFPDAKKVVYSTCSVLPEENEDVVRQVLETNYNFKLVPAKQFVGESWQNVGSSEFGDIGKNCLYAKPNEDYTNGFFVAVFERLKEGEENQFFNTKIFNFKKHVQANERWKEKKQKKFDDQNHNGKLDEENTDSLKKKHKYTNDNTKTDISSNTDVKEEEMEGITNRKKKKKKSNENIQETPTNLEEEYLENVSKRAKYDHEDDTNNLKGSRVLNNEKDENDGYVQDIKIEDDSNKKKSKKKKRSKENIDEDNHTNNKEEFTENNGFEESSKKKKRKHKKSDEVDNVEDVKNVKNEIKNSTDLIKTEEMKEKYKNIEELIGGYAQEIKIEDDNNKKKSKKKKKSKENIDEDNHANKSNNDKEEFMENNGFEESSKKKTRKHEKSDEVDDVKDVKEVNNEIKNSTGYIKTEETKEKRKNIEELLESNINVDKKSKKKKRKVTEEPGEEEQINNLEKHERYQDDPDVKKKKKKVKNAHLDDIIVDQSDTIELVCSKKKKKKKRETENI</sequence>
<feature type="compositionally biased region" description="Basic and acidic residues" evidence="6">
    <location>
        <begin position="590"/>
        <end position="605"/>
    </location>
</feature>
<evidence type="ECO:0000313" key="8">
    <source>
        <dbReference type="EMBL" id="CAH1115061.1"/>
    </source>
</evidence>
<feature type="active site" description="Nucleophile" evidence="5">
    <location>
        <position position="358"/>
    </location>
</feature>
<dbReference type="Gene3D" id="3.30.70.1170">
    <property type="entry name" value="Sun protein, domain 3"/>
    <property type="match status" value="1"/>
</dbReference>
<evidence type="ECO:0000256" key="4">
    <source>
        <dbReference type="ARBA" id="ARBA00022884"/>
    </source>
</evidence>
<dbReference type="Pfam" id="PF21148">
    <property type="entry name" value="NSUN5_fdxn-like"/>
    <property type="match status" value="1"/>
</dbReference>
<feature type="binding site" evidence="5">
    <location>
        <position position="307"/>
    </location>
    <ligand>
        <name>S-adenosyl-L-methionine</name>
        <dbReference type="ChEBI" id="CHEBI:59789"/>
    </ligand>
</feature>
<evidence type="ECO:0000256" key="6">
    <source>
        <dbReference type="SAM" id="MobiDB-lite"/>
    </source>
</evidence>
<feature type="compositionally biased region" description="Basic and acidic residues" evidence="6">
    <location>
        <begin position="689"/>
        <end position="708"/>
    </location>
</feature>
<feature type="compositionally biased region" description="Basic and acidic residues" evidence="6">
    <location>
        <begin position="624"/>
        <end position="661"/>
    </location>
</feature>
<dbReference type="InterPro" id="IPR049561">
    <property type="entry name" value="NSUN5_7_fdxn-like"/>
</dbReference>
<gene>
    <name evidence="8" type="ORF">PSYICH_LOCUS15626</name>
</gene>
<dbReference type="OrthoDB" id="435282at2759"/>
<dbReference type="EMBL" id="OV651821">
    <property type="protein sequence ID" value="CAH1115061.1"/>
    <property type="molecule type" value="Genomic_DNA"/>
</dbReference>
<feature type="compositionally biased region" description="Basic and acidic residues" evidence="6">
    <location>
        <begin position="752"/>
        <end position="764"/>
    </location>
</feature>
<dbReference type="Pfam" id="PF01189">
    <property type="entry name" value="Methyltr_RsmB-F"/>
    <property type="match status" value="1"/>
</dbReference>
<keyword evidence="9" id="KW-1185">Reference proteome</keyword>
<feature type="binding site" evidence="5">
    <location>
        <position position="262"/>
    </location>
    <ligand>
        <name>S-adenosyl-L-methionine</name>
        <dbReference type="ChEBI" id="CHEBI:59789"/>
    </ligand>
</feature>
<evidence type="ECO:0000313" key="9">
    <source>
        <dbReference type="Proteomes" id="UP001153636"/>
    </source>
</evidence>
<evidence type="ECO:0000256" key="1">
    <source>
        <dbReference type="ARBA" id="ARBA00022603"/>
    </source>
</evidence>
<feature type="compositionally biased region" description="Basic and acidic residues" evidence="6">
    <location>
        <begin position="455"/>
        <end position="479"/>
    </location>
</feature>
<dbReference type="Proteomes" id="UP001153636">
    <property type="component" value="Chromosome 9"/>
</dbReference>
<accession>A0A9P0DB46</accession>
<evidence type="ECO:0000256" key="5">
    <source>
        <dbReference type="PROSITE-ProRule" id="PRU01023"/>
    </source>
</evidence>
<dbReference type="InterPro" id="IPR029063">
    <property type="entry name" value="SAM-dependent_MTases_sf"/>
</dbReference>